<name>A0A918U6F0_9ACTN</name>
<reference evidence="2" key="1">
    <citation type="journal article" date="2014" name="Int. J. Syst. Evol. Microbiol.">
        <title>Complete genome sequence of Corynebacterium casei LMG S-19264T (=DSM 44701T), isolated from a smear-ripened cheese.</title>
        <authorList>
            <consortium name="US DOE Joint Genome Institute (JGI-PGF)"/>
            <person name="Walter F."/>
            <person name="Albersmeier A."/>
            <person name="Kalinowski J."/>
            <person name="Ruckert C."/>
        </authorList>
    </citation>
    <scope>NUCLEOTIDE SEQUENCE</scope>
    <source>
        <strain evidence="2">JCM 4956</strain>
    </source>
</reference>
<evidence type="ECO:0000313" key="2">
    <source>
        <dbReference type="EMBL" id="GGX99211.1"/>
    </source>
</evidence>
<feature type="transmembrane region" description="Helical" evidence="1">
    <location>
        <begin position="55"/>
        <end position="72"/>
    </location>
</feature>
<evidence type="ECO:0000256" key="1">
    <source>
        <dbReference type="SAM" id="Phobius"/>
    </source>
</evidence>
<proteinExistence type="predicted"/>
<organism evidence="2 3">
    <name type="scientific">Streptomyces fructofermentans</name>
    <dbReference type="NCBI Taxonomy" id="152141"/>
    <lineage>
        <taxon>Bacteria</taxon>
        <taxon>Bacillati</taxon>
        <taxon>Actinomycetota</taxon>
        <taxon>Actinomycetes</taxon>
        <taxon>Kitasatosporales</taxon>
        <taxon>Streptomycetaceae</taxon>
        <taxon>Streptomyces</taxon>
    </lineage>
</organism>
<protein>
    <submittedName>
        <fullName evidence="2">Uncharacterized protein</fullName>
    </submittedName>
</protein>
<keyword evidence="1" id="KW-0812">Transmembrane</keyword>
<keyword evidence="1" id="KW-0472">Membrane</keyword>
<gene>
    <name evidence="2" type="ORF">GCM10010515_76750</name>
</gene>
<accession>A0A918U6F0</accession>
<dbReference type="EMBL" id="BMWD01000057">
    <property type="protein sequence ID" value="GGX99211.1"/>
    <property type="molecule type" value="Genomic_DNA"/>
</dbReference>
<keyword evidence="3" id="KW-1185">Reference proteome</keyword>
<reference evidence="2" key="2">
    <citation type="submission" date="2020-09" db="EMBL/GenBank/DDBJ databases">
        <authorList>
            <person name="Sun Q."/>
            <person name="Ohkuma M."/>
        </authorList>
    </citation>
    <scope>NUCLEOTIDE SEQUENCE</scope>
    <source>
        <strain evidence="2">JCM 4956</strain>
    </source>
</reference>
<dbReference type="Proteomes" id="UP000645555">
    <property type="component" value="Unassembled WGS sequence"/>
</dbReference>
<feature type="transmembrane region" description="Helical" evidence="1">
    <location>
        <begin position="28"/>
        <end position="48"/>
    </location>
</feature>
<evidence type="ECO:0000313" key="3">
    <source>
        <dbReference type="Proteomes" id="UP000645555"/>
    </source>
</evidence>
<comment type="caution">
    <text evidence="2">The sequence shown here is derived from an EMBL/GenBank/DDBJ whole genome shotgun (WGS) entry which is preliminary data.</text>
</comment>
<dbReference type="RefSeq" id="WP_190040284.1">
    <property type="nucleotide sequence ID" value="NZ_BMWD01000057.1"/>
</dbReference>
<dbReference type="AlphaFoldDB" id="A0A918U6F0"/>
<feature type="transmembrane region" description="Helical" evidence="1">
    <location>
        <begin position="78"/>
        <end position="97"/>
    </location>
</feature>
<sequence>MLLLAICLAGLTPGLATAWYIRHCGRSWTLAALAGAAVVLALPATLLVGLAMVPALAYALAVVTALLALQAYDDDRIWMGAAWAVATAVALGCAGWSW</sequence>
<keyword evidence="1" id="KW-1133">Transmembrane helix</keyword>